<evidence type="ECO:0000313" key="1">
    <source>
        <dbReference type="EMBL" id="AEI36346.1"/>
    </source>
</evidence>
<evidence type="ECO:0008006" key="3">
    <source>
        <dbReference type="Google" id="ProtNLM"/>
    </source>
</evidence>
<sequence length="135" mass="14934">MMKKIVLIFILISSIFSLNSCLLIGAGVYGVDQAASYSENLDYSVIDVSNSVLHVLREMPGVTITKNIITNQASEIDGDVNSERFKGTFSISVTRIADNSSTLTIKYDIFGDKVQSKRFLRNVKEDLHKNAALNK</sequence>
<accession>A0ABM5MAR0</accession>
<proteinExistence type="predicted"/>
<evidence type="ECO:0000313" key="2">
    <source>
        <dbReference type="Proteomes" id="UP000000490"/>
    </source>
</evidence>
<protein>
    <recommendedName>
        <fullName evidence="3">DUF3568 family protein</fullName>
    </recommendedName>
</protein>
<name>A0ABM5MAR0_FRAST</name>
<keyword evidence="2" id="KW-1185">Reference proteome</keyword>
<dbReference type="EMBL" id="CP002872">
    <property type="protein sequence ID" value="AEI36346.1"/>
    <property type="molecule type" value="Genomic_DNA"/>
</dbReference>
<dbReference type="RefSeq" id="WP_013923179.1">
    <property type="nucleotide sequence ID" value="NC_015696.1"/>
</dbReference>
<dbReference type="InterPro" id="IPR021952">
    <property type="entry name" value="Flpp3-like"/>
</dbReference>
<reference evidence="1" key="1">
    <citation type="submission" date="2011-05" db="EMBL/GenBank/DDBJ databases">
        <authorList>
            <person name="Kuske C.R."/>
            <person name="Challacombe J.F."/>
            <person name="Siddaramappa S."/>
            <person name="Petersen J.M."/>
            <person name="Bruce D.C."/>
        </authorList>
    </citation>
    <scope>NUCLEOTIDE SEQUENCE</scope>
    <source>
        <strain evidence="1">TX077308</strain>
    </source>
</reference>
<dbReference type="Pfam" id="PF12092">
    <property type="entry name" value="DUF3568"/>
    <property type="match status" value="1"/>
</dbReference>
<organism evidence="1 2">
    <name type="scientific">Francisella salina</name>
    <dbReference type="NCBI Taxonomy" id="573569"/>
    <lineage>
        <taxon>Bacteria</taxon>
        <taxon>Pseudomonadati</taxon>
        <taxon>Pseudomonadota</taxon>
        <taxon>Gammaproteobacteria</taxon>
        <taxon>Thiotrichales</taxon>
        <taxon>Francisellaceae</taxon>
        <taxon>Francisella</taxon>
    </lineage>
</organism>
<dbReference type="Proteomes" id="UP000000490">
    <property type="component" value="Chromosome"/>
</dbReference>
<gene>
    <name evidence="1" type="ordered locus">F7308_1421</name>
</gene>